<gene>
    <name evidence="1" type="ORF">RHSIM_Rhsim01G0146300</name>
</gene>
<organism evidence="1 2">
    <name type="scientific">Rhododendron simsii</name>
    <name type="common">Sims's rhododendron</name>
    <dbReference type="NCBI Taxonomy" id="118357"/>
    <lineage>
        <taxon>Eukaryota</taxon>
        <taxon>Viridiplantae</taxon>
        <taxon>Streptophyta</taxon>
        <taxon>Embryophyta</taxon>
        <taxon>Tracheophyta</taxon>
        <taxon>Spermatophyta</taxon>
        <taxon>Magnoliopsida</taxon>
        <taxon>eudicotyledons</taxon>
        <taxon>Gunneridae</taxon>
        <taxon>Pentapetalae</taxon>
        <taxon>asterids</taxon>
        <taxon>Ericales</taxon>
        <taxon>Ericaceae</taxon>
        <taxon>Ericoideae</taxon>
        <taxon>Rhodoreae</taxon>
        <taxon>Rhododendron</taxon>
    </lineage>
</organism>
<dbReference type="OrthoDB" id="10363500at2759"/>
<protein>
    <submittedName>
        <fullName evidence="1">Uncharacterized protein</fullName>
    </submittedName>
</protein>
<proteinExistence type="predicted"/>
<reference evidence="1" key="1">
    <citation type="submission" date="2019-11" db="EMBL/GenBank/DDBJ databases">
        <authorList>
            <person name="Liu Y."/>
            <person name="Hou J."/>
            <person name="Li T.-Q."/>
            <person name="Guan C.-H."/>
            <person name="Wu X."/>
            <person name="Wu H.-Z."/>
            <person name="Ling F."/>
            <person name="Zhang R."/>
            <person name="Shi X.-G."/>
            <person name="Ren J.-P."/>
            <person name="Chen E.-F."/>
            <person name="Sun J.-M."/>
        </authorList>
    </citation>
    <scope>NUCLEOTIDE SEQUENCE</scope>
    <source>
        <strain evidence="1">Adult_tree_wgs_1</strain>
        <tissue evidence="1">Leaves</tissue>
    </source>
</reference>
<dbReference type="EMBL" id="WJXA01000001">
    <property type="protein sequence ID" value="KAF7152904.1"/>
    <property type="molecule type" value="Genomic_DNA"/>
</dbReference>
<name>A0A834HKW6_RHOSS</name>
<keyword evidence="2" id="KW-1185">Reference proteome</keyword>
<dbReference type="AlphaFoldDB" id="A0A834HKW6"/>
<evidence type="ECO:0000313" key="2">
    <source>
        <dbReference type="Proteomes" id="UP000626092"/>
    </source>
</evidence>
<dbReference type="Proteomes" id="UP000626092">
    <property type="component" value="Unassembled WGS sequence"/>
</dbReference>
<comment type="caution">
    <text evidence="1">The sequence shown here is derived from an EMBL/GenBank/DDBJ whole genome shotgun (WGS) entry which is preliminary data.</text>
</comment>
<accession>A0A834HKW6</accession>
<sequence length="185" mass="21410">MCWRVYSSEEPVCFSSHVKGPQWEDGNRNFLFNGPLQWEKVSTWVLEKIGILDFLVVSYEDRAIHLFADFEIEWRRKLPQQSSQMSESQSRMGKRKLWKLVCSINYDWCERRGWTSRENPPVIFAIVACETQNVNLPKDGHFDRENFDSGPSMPSSPGDTHCAAVSASTSEMHYRICCCSCMVIL</sequence>
<evidence type="ECO:0000313" key="1">
    <source>
        <dbReference type="EMBL" id="KAF7152904.1"/>
    </source>
</evidence>